<dbReference type="KEGG" id="hpel:HZS54_24960"/>
<reference evidence="4 5" key="1">
    <citation type="submission" date="2020-07" db="EMBL/GenBank/DDBJ databases">
        <title>Halosimplex litoreum sp. nov. and Halosimplex rubrum sp. nov., isolated from different salt environments.</title>
        <authorList>
            <person name="Cui H."/>
        </authorList>
    </citation>
    <scope>NUCLEOTIDE SEQUENCE [LARGE SCALE GENOMIC DNA]</scope>
    <source>
        <strain evidence="4 5">R2</strain>
    </source>
</reference>
<name>A0A7D5TWB7_9EURY</name>
<sequence length="103" mass="11784">MTHHPDHEVELFKDEGSYEVYADLPGYDRADIDLRWHDGRLHVTAEHRTDDGETRVFNRHVSVPRRVDADAISATYGDDVLTVRLPVSDDDDDRPGTRIEVGE</sequence>
<dbReference type="InterPro" id="IPR002068">
    <property type="entry name" value="A-crystallin/Hsp20_dom"/>
</dbReference>
<evidence type="ECO:0000259" key="3">
    <source>
        <dbReference type="PROSITE" id="PS01031"/>
    </source>
</evidence>
<dbReference type="RefSeq" id="WP_179919770.1">
    <property type="nucleotide sequence ID" value="NZ_CP058909.1"/>
</dbReference>
<evidence type="ECO:0000313" key="4">
    <source>
        <dbReference type="EMBL" id="QLH84692.1"/>
    </source>
</evidence>
<protein>
    <submittedName>
        <fullName evidence="4">Hsp20/alpha crystallin family protein</fullName>
    </submittedName>
</protein>
<dbReference type="SUPFAM" id="SSF49764">
    <property type="entry name" value="HSP20-like chaperones"/>
    <property type="match status" value="1"/>
</dbReference>
<evidence type="ECO:0000313" key="5">
    <source>
        <dbReference type="Proteomes" id="UP000509346"/>
    </source>
</evidence>
<accession>A0A7D5TWB7</accession>
<comment type="similarity">
    <text evidence="1 2">Belongs to the small heat shock protein (HSP20) family.</text>
</comment>
<organism evidence="4 5">
    <name type="scientific">Halosimplex pelagicum</name>
    <dbReference type="NCBI Taxonomy" id="869886"/>
    <lineage>
        <taxon>Archaea</taxon>
        <taxon>Methanobacteriati</taxon>
        <taxon>Methanobacteriota</taxon>
        <taxon>Stenosarchaea group</taxon>
        <taxon>Halobacteria</taxon>
        <taxon>Halobacteriales</taxon>
        <taxon>Haloarculaceae</taxon>
        <taxon>Halosimplex</taxon>
    </lineage>
</organism>
<gene>
    <name evidence="4" type="ORF">HZS54_24960</name>
</gene>
<dbReference type="GeneID" id="56085915"/>
<evidence type="ECO:0000256" key="2">
    <source>
        <dbReference type="RuleBase" id="RU003616"/>
    </source>
</evidence>
<dbReference type="InterPro" id="IPR008978">
    <property type="entry name" value="HSP20-like_chaperone"/>
</dbReference>
<dbReference type="OrthoDB" id="198277at2157"/>
<dbReference type="Proteomes" id="UP000509346">
    <property type="component" value="Chromosome"/>
</dbReference>
<dbReference type="EMBL" id="CP058909">
    <property type="protein sequence ID" value="QLH84692.1"/>
    <property type="molecule type" value="Genomic_DNA"/>
</dbReference>
<keyword evidence="5" id="KW-1185">Reference proteome</keyword>
<dbReference type="Pfam" id="PF00011">
    <property type="entry name" value="HSP20"/>
    <property type="match status" value="1"/>
</dbReference>
<dbReference type="CDD" id="cd06464">
    <property type="entry name" value="ACD_sHsps-like"/>
    <property type="match status" value="1"/>
</dbReference>
<feature type="domain" description="SHSP" evidence="3">
    <location>
        <begin position="1"/>
        <end position="102"/>
    </location>
</feature>
<dbReference type="AlphaFoldDB" id="A0A7D5TWB7"/>
<evidence type="ECO:0000256" key="1">
    <source>
        <dbReference type="PROSITE-ProRule" id="PRU00285"/>
    </source>
</evidence>
<dbReference type="PROSITE" id="PS01031">
    <property type="entry name" value="SHSP"/>
    <property type="match status" value="1"/>
</dbReference>
<dbReference type="Gene3D" id="2.60.40.790">
    <property type="match status" value="1"/>
</dbReference>
<proteinExistence type="inferred from homology"/>